<evidence type="ECO:0000313" key="10">
    <source>
        <dbReference type="EMBL" id="RMB24954.1"/>
    </source>
</evidence>
<comment type="similarity">
    <text evidence="7">Belongs to the binding-protein-dependent transport system permease family.</text>
</comment>
<dbReference type="EMBL" id="REFS01000001">
    <property type="protein sequence ID" value="RMB24954.1"/>
    <property type="molecule type" value="Genomic_DNA"/>
</dbReference>
<dbReference type="RefSeq" id="WP_121918803.1">
    <property type="nucleotide sequence ID" value="NZ_CP034145.1"/>
</dbReference>
<feature type="transmembrane region" description="Helical" evidence="7">
    <location>
        <begin position="181"/>
        <end position="200"/>
    </location>
</feature>
<organism evidence="10 11">
    <name type="scientific">Haloplanus aerogenes</name>
    <dbReference type="NCBI Taxonomy" id="660522"/>
    <lineage>
        <taxon>Archaea</taxon>
        <taxon>Methanobacteriati</taxon>
        <taxon>Methanobacteriota</taxon>
        <taxon>Stenosarchaea group</taxon>
        <taxon>Halobacteria</taxon>
        <taxon>Halobacteriales</taxon>
        <taxon>Haloferacaceae</taxon>
        <taxon>Haloplanus</taxon>
    </lineage>
</organism>
<dbReference type="InterPro" id="IPR045621">
    <property type="entry name" value="BPD_transp_1_N"/>
</dbReference>
<feature type="transmembrane region" description="Helical" evidence="7">
    <location>
        <begin position="136"/>
        <end position="161"/>
    </location>
</feature>
<keyword evidence="12" id="KW-1185">Reference proteome</keyword>
<keyword evidence="4 7" id="KW-0812">Transmembrane</keyword>
<feature type="transmembrane region" description="Helical" evidence="7">
    <location>
        <begin position="284"/>
        <end position="307"/>
    </location>
</feature>
<dbReference type="GeneID" id="38471153"/>
<reference evidence="10" key="3">
    <citation type="submission" date="2018-10" db="EMBL/GenBank/DDBJ databases">
        <authorList>
            <person name="Whitman W."/>
            <person name="Huntemann M."/>
            <person name="Clum A."/>
            <person name="Pillay M."/>
            <person name="Palaniappan K."/>
            <person name="Varghese N."/>
            <person name="Mikhailova N."/>
            <person name="Stamatis D."/>
            <person name="Reddy T."/>
            <person name="Daum C."/>
            <person name="Shapiro N."/>
            <person name="Ivanova N."/>
            <person name="Kyrpides N."/>
            <person name="Woyke T."/>
        </authorList>
    </citation>
    <scope>NUCLEOTIDE SEQUENCE</scope>
    <source>
        <strain evidence="10">CGMCC 1.10124</strain>
    </source>
</reference>
<dbReference type="Gene3D" id="1.10.3720.10">
    <property type="entry name" value="MetI-like"/>
    <property type="match status" value="1"/>
</dbReference>
<evidence type="ECO:0000256" key="7">
    <source>
        <dbReference type="RuleBase" id="RU363032"/>
    </source>
</evidence>
<reference evidence="10 11" key="1">
    <citation type="journal article" date="2015" name="Stand. Genomic Sci.">
        <title>Genomic Encyclopedia of Bacterial and Archaeal Type Strains, Phase III: the genomes of soil and plant-associated and newly described type strains.</title>
        <authorList>
            <person name="Whitman W.B."/>
            <person name="Woyke T."/>
            <person name="Klenk H.P."/>
            <person name="Zhou Y."/>
            <person name="Lilburn T.G."/>
            <person name="Beck B.J."/>
            <person name="De Vos P."/>
            <person name="Vandamme P."/>
            <person name="Eisen J.A."/>
            <person name="Garrity G."/>
            <person name="Hugenholtz P."/>
            <person name="Kyrpides N.C."/>
        </authorList>
    </citation>
    <scope>NUCLEOTIDE SEQUENCE [LARGE SCALE GENOMIC DNA]</scope>
    <source>
        <strain evidence="10 11">CGMCC 1.10124</strain>
    </source>
</reference>
<evidence type="ECO:0000256" key="2">
    <source>
        <dbReference type="ARBA" id="ARBA00022448"/>
    </source>
</evidence>
<sequence length="320" mass="34242">MVSGQTVGYLLKRLGFGVFIVWAVTFLVFALLQLAPGSPADILLSGGVVTEEMRRTVIEQYNLNEPWYVQYGLWLKDILTGDLGYSFAQQRPVATLIADRWAITAQIVGLSMVLATILSIPTGILAGYKHGSKLDLVLTVGAIVGVSVPVFVSGVLAILVFSFHLNVLPSGGAGTGVVGRLSHIFVPSLLLGAMIGALMFRMMRAGMRDVLEKDYMETCTAMGLPKRKIVIKHAAINALAPVLTVSGLWIGFLIVYSMVVEYVFGMGGLGRLIIHAVEAQDAPVVLAGTIITAVVFVVSNIVVDVLYTKIDPRVVIGGQN</sequence>
<evidence type="ECO:0000256" key="6">
    <source>
        <dbReference type="ARBA" id="ARBA00023136"/>
    </source>
</evidence>
<evidence type="ECO:0000313" key="9">
    <source>
        <dbReference type="EMBL" id="AZH25263.1"/>
    </source>
</evidence>
<evidence type="ECO:0000256" key="3">
    <source>
        <dbReference type="ARBA" id="ARBA00022475"/>
    </source>
</evidence>
<keyword evidence="2 7" id="KW-0813">Transport</keyword>
<evidence type="ECO:0000313" key="11">
    <source>
        <dbReference type="Proteomes" id="UP000277326"/>
    </source>
</evidence>
<dbReference type="Proteomes" id="UP000277326">
    <property type="component" value="Unassembled WGS sequence"/>
</dbReference>
<dbReference type="Pfam" id="PF19300">
    <property type="entry name" value="BPD_transp_1_N"/>
    <property type="match status" value="1"/>
</dbReference>
<dbReference type="SUPFAM" id="SSF161098">
    <property type="entry name" value="MetI-like"/>
    <property type="match status" value="1"/>
</dbReference>
<reference evidence="9 12" key="2">
    <citation type="submission" date="2018-07" db="EMBL/GenBank/DDBJ databases">
        <title>Genome sequences of Haloplanus aerogenes JCM 16430T.</title>
        <authorList>
            <person name="Kim Y.B."/>
            <person name="Roh S.W."/>
        </authorList>
    </citation>
    <scope>NUCLEOTIDE SEQUENCE [LARGE SCALE GENOMIC DNA]</scope>
    <source>
        <strain evidence="9 12">JCM 16430</strain>
    </source>
</reference>
<dbReference type="PANTHER" id="PTHR43163">
    <property type="entry name" value="DIPEPTIDE TRANSPORT SYSTEM PERMEASE PROTEIN DPPB-RELATED"/>
    <property type="match status" value="1"/>
</dbReference>
<proteinExistence type="inferred from homology"/>
<protein>
    <submittedName>
        <fullName evidence="9">ABC transporter permease</fullName>
    </submittedName>
    <submittedName>
        <fullName evidence="10">Peptide/nickel transport system permease protein</fullName>
    </submittedName>
</protein>
<dbReference type="InterPro" id="IPR035906">
    <property type="entry name" value="MetI-like_sf"/>
</dbReference>
<name>A0A3M0DS52_9EURY</name>
<dbReference type="AlphaFoldDB" id="A0A3M0DS52"/>
<feature type="domain" description="ABC transmembrane type-1" evidence="8">
    <location>
        <begin position="101"/>
        <end position="307"/>
    </location>
</feature>
<dbReference type="EMBL" id="CP034145">
    <property type="protein sequence ID" value="AZH25263.1"/>
    <property type="molecule type" value="Genomic_DNA"/>
</dbReference>
<keyword evidence="6 7" id="KW-0472">Membrane</keyword>
<evidence type="ECO:0000256" key="4">
    <source>
        <dbReference type="ARBA" id="ARBA00022692"/>
    </source>
</evidence>
<evidence type="ECO:0000313" key="12">
    <source>
        <dbReference type="Proteomes" id="UP000282007"/>
    </source>
</evidence>
<accession>A0A3M0DS52</accession>
<keyword evidence="5 7" id="KW-1133">Transmembrane helix</keyword>
<feature type="transmembrane region" description="Helical" evidence="7">
    <location>
        <begin position="101"/>
        <end position="124"/>
    </location>
</feature>
<dbReference type="CDD" id="cd06261">
    <property type="entry name" value="TM_PBP2"/>
    <property type="match status" value="1"/>
</dbReference>
<gene>
    <name evidence="10" type="ORF">ATH50_0034</name>
    <name evidence="9" type="ORF">DU502_07665</name>
</gene>
<dbReference type="PANTHER" id="PTHR43163:SF6">
    <property type="entry name" value="DIPEPTIDE TRANSPORT SYSTEM PERMEASE PROTEIN DPPB-RELATED"/>
    <property type="match status" value="1"/>
</dbReference>
<dbReference type="KEGG" id="haer:DU502_07665"/>
<dbReference type="Pfam" id="PF00528">
    <property type="entry name" value="BPD_transp_1"/>
    <property type="match status" value="1"/>
</dbReference>
<feature type="transmembrane region" description="Helical" evidence="7">
    <location>
        <begin position="236"/>
        <end position="264"/>
    </location>
</feature>
<feature type="transmembrane region" description="Helical" evidence="7">
    <location>
        <begin position="14"/>
        <end position="35"/>
    </location>
</feature>
<dbReference type="GO" id="GO:0055085">
    <property type="term" value="P:transmembrane transport"/>
    <property type="evidence" value="ECO:0007669"/>
    <property type="project" value="InterPro"/>
</dbReference>
<dbReference type="InterPro" id="IPR000515">
    <property type="entry name" value="MetI-like"/>
</dbReference>
<keyword evidence="3" id="KW-1003">Cell membrane</keyword>
<dbReference type="PROSITE" id="PS50928">
    <property type="entry name" value="ABC_TM1"/>
    <property type="match status" value="1"/>
</dbReference>
<evidence type="ECO:0000256" key="1">
    <source>
        <dbReference type="ARBA" id="ARBA00004651"/>
    </source>
</evidence>
<evidence type="ECO:0000256" key="5">
    <source>
        <dbReference type="ARBA" id="ARBA00022989"/>
    </source>
</evidence>
<dbReference type="OrthoDB" id="44105at2157"/>
<dbReference type="Proteomes" id="UP000282007">
    <property type="component" value="Chromosome"/>
</dbReference>
<dbReference type="GO" id="GO:0005886">
    <property type="term" value="C:plasma membrane"/>
    <property type="evidence" value="ECO:0007669"/>
    <property type="project" value="UniProtKB-SubCell"/>
</dbReference>
<evidence type="ECO:0000259" key="8">
    <source>
        <dbReference type="PROSITE" id="PS50928"/>
    </source>
</evidence>
<comment type="subcellular location">
    <subcellularLocation>
        <location evidence="1 7">Cell membrane</location>
        <topology evidence="1 7">Multi-pass membrane protein</topology>
    </subcellularLocation>
</comment>